<gene>
    <name evidence="2" type="ORF">METZ01_LOCUS180764</name>
</gene>
<reference evidence="2" key="1">
    <citation type="submission" date="2018-05" db="EMBL/GenBank/DDBJ databases">
        <authorList>
            <person name="Lanie J.A."/>
            <person name="Ng W.-L."/>
            <person name="Kazmierczak K.M."/>
            <person name="Andrzejewski T.M."/>
            <person name="Davidsen T.M."/>
            <person name="Wayne K.J."/>
            <person name="Tettelin H."/>
            <person name="Glass J.I."/>
            <person name="Rusch D."/>
            <person name="Podicherti R."/>
            <person name="Tsui H.-C.T."/>
            <person name="Winkler M.E."/>
        </authorList>
    </citation>
    <scope>NUCLEOTIDE SEQUENCE</scope>
</reference>
<dbReference type="AlphaFoldDB" id="A0A382CP60"/>
<feature type="transmembrane region" description="Helical" evidence="1">
    <location>
        <begin position="15"/>
        <end position="42"/>
    </location>
</feature>
<proteinExistence type="predicted"/>
<keyword evidence="1" id="KW-0812">Transmembrane</keyword>
<sequence length="66" mass="7783">MAYQTSVDKFNQYEIMIFIGIIHNCFLCIIFPAAEISCFGAYTKNQEFIHEKYNKKDPLKDKKTIK</sequence>
<keyword evidence="1" id="KW-1133">Transmembrane helix</keyword>
<organism evidence="2">
    <name type="scientific">marine metagenome</name>
    <dbReference type="NCBI Taxonomy" id="408172"/>
    <lineage>
        <taxon>unclassified sequences</taxon>
        <taxon>metagenomes</taxon>
        <taxon>ecological metagenomes</taxon>
    </lineage>
</organism>
<accession>A0A382CP60</accession>
<keyword evidence="1" id="KW-0472">Membrane</keyword>
<dbReference type="EMBL" id="UINC01035465">
    <property type="protein sequence ID" value="SVB27910.1"/>
    <property type="molecule type" value="Genomic_DNA"/>
</dbReference>
<evidence type="ECO:0000256" key="1">
    <source>
        <dbReference type="SAM" id="Phobius"/>
    </source>
</evidence>
<evidence type="ECO:0000313" key="2">
    <source>
        <dbReference type="EMBL" id="SVB27910.1"/>
    </source>
</evidence>
<protein>
    <submittedName>
        <fullName evidence="2">Uncharacterized protein</fullName>
    </submittedName>
</protein>
<name>A0A382CP60_9ZZZZ</name>